<dbReference type="RefSeq" id="WP_170092919.1">
    <property type="nucleotide sequence ID" value="NZ_WOYG01000001.1"/>
</dbReference>
<proteinExistence type="predicted"/>
<evidence type="ECO:0000256" key="1">
    <source>
        <dbReference type="SAM" id="MobiDB-lite"/>
    </source>
</evidence>
<feature type="compositionally biased region" description="Low complexity" evidence="1">
    <location>
        <begin position="52"/>
        <end position="61"/>
    </location>
</feature>
<name>A0A847UCG0_9EURY</name>
<dbReference type="Proteomes" id="UP000608662">
    <property type="component" value="Unassembled WGS sequence"/>
</dbReference>
<dbReference type="PANTHER" id="PTHR43649:SF12">
    <property type="entry name" value="DIACETYLCHITOBIOSE BINDING PROTEIN DASA"/>
    <property type="match status" value="1"/>
</dbReference>
<dbReference type="InterPro" id="IPR006311">
    <property type="entry name" value="TAT_signal"/>
</dbReference>
<sequence length="456" mass="49507">MTDQNASSDRRQLLKALGTLSVASMAGCISQSGSDGEGSGESGDGSAGESGGSTEESGEATPVPMADSFSFWELSKTWGPHIERYESETDATVEHTNMGPDELLDNLQTRLLSGTGAPDAAMVEYTSLKQVAKTGGLRDVSDWIDEADIRDDFTSGIWEVVSDGDAVYEVPYDIGPATLFYRKDIWDEHGLSDDIETYDEFIAEGKKLPDDVSLLSLPGNGLSVFWRMMYRQLGGVEFDEEGRLAFDNDKAVQAMAQLQELADAGITDDTASWSQQWFAGFNEGTITAYLSGAWFSGTLMSSMDEAAGDWRGMKIPALESGGTRASNIGGSGVCFPAQNDEATARRAFDFVVNTTTNVEEMANLFAEEGNISAYMPAWDDEAFENPREFFGGQALGSLWTDIADDIPPYRYTLDSPKIMNLLNPLLQDVVYGDLDPESALEEWVTQSANETGREVA</sequence>
<dbReference type="PANTHER" id="PTHR43649">
    <property type="entry name" value="ARABINOSE-BINDING PROTEIN-RELATED"/>
    <property type="match status" value="1"/>
</dbReference>
<dbReference type="SUPFAM" id="SSF53850">
    <property type="entry name" value="Periplasmic binding protein-like II"/>
    <property type="match status" value="1"/>
</dbReference>
<comment type="caution">
    <text evidence="2">The sequence shown here is derived from an EMBL/GenBank/DDBJ whole genome shotgun (WGS) entry which is preliminary data.</text>
</comment>
<dbReference type="Pfam" id="PF01547">
    <property type="entry name" value="SBP_bac_1"/>
    <property type="match status" value="1"/>
</dbReference>
<dbReference type="OrthoDB" id="298910at2157"/>
<feature type="region of interest" description="Disordered" evidence="1">
    <location>
        <begin position="28"/>
        <end position="64"/>
    </location>
</feature>
<reference evidence="2" key="1">
    <citation type="submission" date="2019-12" db="EMBL/GenBank/DDBJ databases">
        <title>Whole-genome sequence of Halomicrobium mukohataei pws1.</title>
        <authorList>
            <person name="Verma D.K."/>
            <person name="Gopal K."/>
            <person name="Prasad E.S."/>
        </authorList>
    </citation>
    <scope>NUCLEOTIDE SEQUENCE</scope>
    <source>
        <strain evidence="2">Pws1</strain>
    </source>
</reference>
<protein>
    <submittedName>
        <fullName evidence="2">Extracellular solute-binding protein</fullName>
    </submittedName>
</protein>
<dbReference type="InterPro" id="IPR006059">
    <property type="entry name" value="SBP"/>
</dbReference>
<dbReference type="EMBL" id="WOYG01000001">
    <property type="protein sequence ID" value="NLV08984.1"/>
    <property type="molecule type" value="Genomic_DNA"/>
</dbReference>
<gene>
    <name evidence="2" type="ORF">GOC74_03440</name>
</gene>
<accession>A0A847UCG0</accession>
<dbReference type="AlphaFoldDB" id="A0A847UCG0"/>
<dbReference type="PROSITE" id="PS51318">
    <property type="entry name" value="TAT"/>
    <property type="match status" value="1"/>
</dbReference>
<organism evidence="2 3">
    <name type="scientific">Halomicrobium mukohataei</name>
    <dbReference type="NCBI Taxonomy" id="57705"/>
    <lineage>
        <taxon>Archaea</taxon>
        <taxon>Methanobacteriati</taxon>
        <taxon>Methanobacteriota</taxon>
        <taxon>Stenosarchaea group</taxon>
        <taxon>Halobacteria</taxon>
        <taxon>Halobacteriales</taxon>
        <taxon>Haloarculaceae</taxon>
        <taxon>Halomicrobium</taxon>
    </lineage>
</organism>
<dbReference type="Gene3D" id="3.40.190.10">
    <property type="entry name" value="Periplasmic binding protein-like II"/>
    <property type="match status" value="1"/>
</dbReference>
<evidence type="ECO:0000313" key="3">
    <source>
        <dbReference type="Proteomes" id="UP000608662"/>
    </source>
</evidence>
<evidence type="ECO:0000313" key="2">
    <source>
        <dbReference type="EMBL" id="NLV08984.1"/>
    </source>
</evidence>
<dbReference type="InterPro" id="IPR050490">
    <property type="entry name" value="Bact_solute-bd_prot1"/>
</dbReference>
<feature type="compositionally biased region" description="Gly residues" evidence="1">
    <location>
        <begin position="35"/>
        <end position="51"/>
    </location>
</feature>